<dbReference type="Gene3D" id="3.30.870.10">
    <property type="entry name" value="Endonuclease Chain A"/>
    <property type="match status" value="1"/>
</dbReference>
<evidence type="ECO:0000313" key="3">
    <source>
        <dbReference type="Proteomes" id="UP000595224"/>
    </source>
</evidence>
<organism evidence="2 3">
    <name type="scientific">Treponema peruense</name>
    <dbReference type="NCBI Taxonomy" id="2787628"/>
    <lineage>
        <taxon>Bacteria</taxon>
        <taxon>Pseudomonadati</taxon>
        <taxon>Spirochaetota</taxon>
        <taxon>Spirochaetia</taxon>
        <taxon>Spirochaetales</taxon>
        <taxon>Treponemataceae</taxon>
        <taxon>Treponema</taxon>
    </lineage>
</organism>
<gene>
    <name evidence="2" type="ORF">IWA51_11480</name>
</gene>
<dbReference type="GO" id="GO:0006793">
    <property type="term" value="P:phosphorus metabolic process"/>
    <property type="evidence" value="ECO:0007669"/>
    <property type="project" value="UniProtKB-ARBA"/>
</dbReference>
<dbReference type="SUPFAM" id="SSF56024">
    <property type="entry name" value="Phospholipase D/nuclease"/>
    <property type="match status" value="1"/>
</dbReference>
<name>A0A7T3RD07_9SPIR</name>
<evidence type="ECO:0000313" key="2">
    <source>
        <dbReference type="EMBL" id="QQA00858.1"/>
    </source>
</evidence>
<keyword evidence="3" id="KW-1185">Reference proteome</keyword>
<accession>A0A7T3RD07</accession>
<dbReference type="Pfam" id="PF13091">
    <property type="entry name" value="PLDc_2"/>
    <property type="match status" value="1"/>
</dbReference>
<dbReference type="RefSeq" id="WP_198442522.1">
    <property type="nucleotide sequence ID" value="NZ_CBCSHE010000035.1"/>
</dbReference>
<dbReference type="PROSITE" id="PS50035">
    <property type="entry name" value="PLD"/>
    <property type="match status" value="1"/>
</dbReference>
<protein>
    <submittedName>
        <fullName evidence="2">Phospholipase D family protein</fullName>
    </submittedName>
</protein>
<dbReference type="EMBL" id="CP064936">
    <property type="protein sequence ID" value="QQA00858.1"/>
    <property type="molecule type" value="Genomic_DNA"/>
</dbReference>
<dbReference type="KEGG" id="tper:IWA51_11480"/>
<dbReference type="Proteomes" id="UP000595224">
    <property type="component" value="Chromosome"/>
</dbReference>
<reference evidence="2 3" key="1">
    <citation type="submission" date="2020-11" db="EMBL/GenBank/DDBJ databases">
        <title>Treponema Peruensis nv. sp., first commensal Treponema isolated from human feces.</title>
        <authorList>
            <person name="Belkhou C."/>
            <person name="Raes J."/>
        </authorList>
    </citation>
    <scope>NUCLEOTIDE SEQUENCE [LARGE SCALE GENOMIC DNA]</scope>
    <source>
        <strain evidence="2 3">RCC2812</strain>
    </source>
</reference>
<sequence length="412" mass="48216">MRLISNTNKPNDRMLFLLSKYGKNTTVLIASAFFADSDLLIKMLENNCTVYMIIRLDVGTSPEALLKVIDKPNVYIRYFSERYFHPKLFIFGREIAYLGSANFTHSGLTVNNELDVEITSDEPIFDDLDSTFSDYWEQAEVLTKERIIAFQEAIKGCYIPEPHQAISKAVGTVMYNNAGFDGSDLSKEDRFISDFRKKYQIYIGKFNQLKSIFEEIGTRRYPDLPIRIEVDRFLWWLGVEHVKGESYKDVPEQPIQEIKQKIVGLIEEYKRSTNEYLDRTANEHFCSLNRGFETAEKINKYNYDELFEILCYVYAFHDRLRFYPNGLPSMKKSFIEKNSLDQIKKTIIYLLFGKDEYEMRVFKCIKTKEYKLADFGEHCVKELFGRVNKNDVPICNGCTLKSMQWLGFGKLE</sequence>
<dbReference type="GO" id="GO:0003824">
    <property type="term" value="F:catalytic activity"/>
    <property type="evidence" value="ECO:0007669"/>
    <property type="project" value="InterPro"/>
</dbReference>
<evidence type="ECO:0000259" key="1">
    <source>
        <dbReference type="PROSITE" id="PS50035"/>
    </source>
</evidence>
<dbReference type="InterPro" id="IPR001736">
    <property type="entry name" value="PLipase_D/transphosphatidylase"/>
</dbReference>
<dbReference type="InterPro" id="IPR025202">
    <property type="entry name" value="PLD-like_dom"/>
</dbReference>
<dbReference type="AlphaFoldDB" id="A0A7T3RD07"/>
<feature type="domain" description="PLD phosphodiesterase" evidence="1">
    <location>
        <begin position="80"/>
        <end position="107"/>
    </location>
</feature>
<proteinExistence type="predicted"/>